<feature type="transmembrane region" description="Helical" evidence="1">
    <location>
        <begin position="12"/>
        <end position="32"/>
    </location>
</feature>
<dbReference type="EMBL" id="VIEB01000929">
    <property type="protein sequence ID" value="TQD78070.1"/>
    <property type="molecule type" value="Genomic_DNA"/>
</dbReference>
<comment type="caution">
    <text evidence="2">The sequence shown here is derived from an EMBL/GenBank/DDBJ whole genome shotgun (WGS) entry which is preliminary data.</text>
</comment>
<protein>
    <submittedName>
        <fullName evidence="2">Uncharacterized protein</fullName>
    </submittedName>
</protein>
<sequence>MLILHKIKEFLSISLVPMVLSLKLIILLKVMLTDQLAALFLRLLCLSFINKGMGIFKTIGDIRIMEATLEGLTICPDTMGIIMADSLAIQMVSLKVQTTMVFLIVLKEVQIGRIGMAMVDLRQH</sequence>
<proteinExistence type="predicted"/>
<evidence type="ECO:0000313" key="3">
    <source>
        <dbReference type="Proteomes" id="UP000315295"/>
    </source>
</evidence>
<dbReference type="AlphaFoldDB" id="A0A540KV10"/>
<name>A0A540KV10_MALBA</name>
<dbReference type="Proteomes" id="UP000315295">
    <property type="component" value="Unassembled WGS sequence"/>
</dbReference>
<keyword evidence="1" id="KW-0472">Membrane</keyword>
<gene>
    <name evidence="2" type="ORF">C1H46_036383</name>
</gene>
<evidence type="ECO:0000256" key="1">
    <source>
        <dbReference type="SAM" id="Phobius"/>
    </source>
</evidence>
<organism evidence="2 3">
    <name type="scientific">Malus baccata</name>
    <name type="common">Siberian crab apple</name>
    <name type="synonym">Pyrus baccata</name>
    <dbReference type="NCBI Taxonomy" id="106549"/>
    <lineage>
        <taxon>Eukaryota</taxon>
        <taxon>Viridiplantae</taxon>
        <taxon>Streptophyta</taxon>
        <taxon>Embryophyta</taxon>
        <taxon>Tracheophyta</taxon>
        <taxon>Spermatophyta</taxon>
        <taxon>Magnoliopsida</taxon>
        <taxon>eudicotyledons</taxon>
        <taxon>Gunneridae</taxon>
        <taxon>Pentapetalae</taxon>
        <taxon>rosids</taxon>
        <taxon>fabids</taxon>
        <taxon>Rosales</taxon>
        <taxon>Rosaceae</taxon>
        <taxon>Amygdaloideae</taxon>
        <taxon>Maleae</taxon>
        <taxon>Malus</taxon>
    </lineage>
</organism>
<evidence type="ECO:0000313" key="2">
    <source>
        <dbReference type="EMBL" id="TQD78070.1"/>
    </source>
</evidence>
<keyword evidence="1" id="KW-0812">Transmembrane</keyword>
<accession>A0A540KV10</accession>
<keyword evidence="1" id="KW-1133">Transmembrane helix</keyword>
<keyword evidence="3" id="KW-1185">Reference proteome</keyword>
<reference evidence="2 3" key="1">
    <citation type="journal article" date="2019" name="G3 (Bethesda)">
        <title>Sequencing of a Wild Apple (Malus baccata) Genome Unravels the Differences Between Cultivated and Wild Apple Species Regarding Disease Resistance and Cold Tolerance.</title>
        <authorList>
            <person name="Chen X."/>
        </authorList>
    </citation>
    <scope>NUCLEOTIDE SEQUENCE [LARGE SCALE GENOMIC DNA]</scope>
    <source>
        <strain evidence="3">cv. Shandingzi</strain>
        <tissue evidence="2">Leaves</tissue>
    </source>
</reference>